<sequence>MGSGAEQDGRSFAADPIVKIPGPLPPAWQEQLTSCVVDENVGLPDTATVTFRDPNHELLTATGISIGAPLTVSIATAGGGKVPEKLFAGEVTALELDSDGTGSFTVVRATNKAHRLLRGRKVVAYKNMSADTIVRKVIKDAGLKAGKIEAKKITYTQLAQPNVSDWEFLQILAEEHGVTVRVDELGTLDFAPLAPAASAPAPTTSAAKSPFVLEYGRNLMALRAVLTSTDQVSNVEVRGWDVKTKKPVVATKPVTTSKTIVPGLTPAQATAKFGKKTSMVVTDTPYGTQAEANAVADSLATSLSAGLGEVEAVAEGDPKLRAGTPVALGNAGSKFTGKYTATAVHHVIEPGQGYRTTVLVSTTPDRSLAGLATGANAPSRGPRIPGVANAIVTDIKEPANGQRGWVKLTFPWLDAKYVSDWARTVQLGGKGGGGVISPDVGDEVLVGFEQGLLDRPYVLGGLYNGKDKPSEHKTKLLDGKKVGRRSLVSRTGHRLELLDAKTGPPGVSIASGNERLEIRLDQQKNSIEVAVKAPGGRRALSSMTLDSRGITLDATTGDITLKGKNISVDATLNAKINANADASLSGKVAANVDGGATAALRAPIVRIN</sequence>
<evidence type="ECO:0000259" key="1">
    <source>
        <dbReference type="Pfam" id="PF04717"/>
    </source>
</evidence>
<dbReference type="InterPro" id="IPR037026">
    <property type="entry name" value="Vgr_OB-fold_dom_sf"/>
</dbReference>
<dbReference type="Gene3D" id="2.40.50.230">
    <property type="entry name" value="Gp5 N-terminal domain"/>
    <property type="match status" value="1"/>
</dbReference>
<accession>A0A840NEJ2</accession>
<evidence type="ECO:0000313" key="3">
    <source>
        <dbReference type="Proteomes" id="UP000580474"/>
    </source>
</evidence>
<proteinExistence type="predicted"/>
<dbReference type="Proteomes" id="UP000580474">
    <property type="component" value="Unassembled WGS sequence"/>
</dbReference>
<evidence type="ECO:0000313" key="2">
    <source>
        <dbReference type="EMBL" id="MBB5068638.1"/>
    </source>
</evidence>
<dbReference type="InterPro" id="IPR047702">
    <property type="entry name" value="VgrG-rel"/>
</dbReference>
<dbReference type="NCBIfam" id="NF033848">
    <property type="entry name" value="VgrG_rel"/>
    <property type="match status" value="1"/>
</dbReference>
<name>A0A840NEJ2_9PSEU</name>
<gene>
    <name evidence="2" type="ORF">BJ969_001726</name>
</gene>
<comment type="caution">
    <text evidence="2">The sequence shown here is derived from an EMBL/GenBank/DDBJ whole genome shotgun (WGS) entry which is preliminary data.</text>
</comment>
<feature type="domain" description="Gp5/Type VI secretion system Vgr protein OB-fold" evidence="1">
    <location>
        <begin position="389"/>
        <end position="463"/>
    </location>
</feature>
<keyword evidence="3" id="KW-1185">Reference proteome</keyword>
<reference evidence="2 3" key="1">
    <citation type="submission" date="2020-08" db="EMBL/GenBank/DDBJ databases">
        <title>Sequencing the genomes of 1000 actinobacteria strains.</title>
        <authorList>
            <person name="Klenk H.-P."/>
        </authorList>
    </citation>
    <scope>NUCLEOTIDE SEQUENCE [LARGE SCALE GENOMIC DNA]</scope>
    <source>
        <strain evidence="2 3">DSM 45582</strain>
    </source>
</reference>
<dbReference type="Gene3D" id="4.10.220.110">
    <property type="match status" value="1"/>
</dbReference>
<organism evidence="2 3">
    <name type="scientific">Saccharopolyspora gloriosae</name>
    <dbReference type="NCBI Taxonomy" id="455344"/>
    <lineage>
        <taxon>Bacteria</taxon>
        <taxon>Bacillati</taxon>
        <taxon>Actinomycetota</taxon>
        <taxon>Actinomycetes</taxon>
        <taxon>Pseudonocardiales</taxon>
        <taxon>Pseudonocardiaceae</taxon>
        <taxon>Saccharopolyspora</taxon>
    </lineage>
</organism>
<protein>
    <submittedName>
        <fullName evidence="2">Uncharacterized protein involved in type VI secretion and phage assembly</fullName>
    </submittedName>
</protein>
<dbReference type="Pfam" id="PF05954">
    <property type="entry name" value="Phage_GPD"/>
    <property type="match status" value="1"/>
</dbReference>
<dbReference type="EMBL" id="JACHIV010000001">
    <property type="protein sequence ID" value="MBB5068638.1"/>
    <property type="molecule type" value="Genomic_DNA"/>
</dbReference>
<dbReference type="InterPro" id="IPR006531">
    <property type="entry name" value="Gp5/Vgr_OB"/>
</dbReference>
<dbReference type="AlphaFoldDB" id="A0A840NEJ2"/>
<dbReference type="SUPFAM" id="SSF69279">
    <property type="entry name" value="Phage tail proteins"/>
    <property type="match status" value="1"/>
</dbReference>
<dbReference type="RefSeq" id="WP_184478299.1">
    <property type="nucleotide sequence ID" value="NZ_JACHIV010000001.1"/>
</dbReference>
<dbReference type="Pfam" id="PF04717">
    <property type="entry name" value="Phage_base_V"/>
    <property type="match status" value="1"/>
</dbReference>
<dbReference type="SUPFAM" id="SSF69255">
    <property type="entry name" value="gp5 N-terminal domain-like"/>
    <property type="match status" value="1"/>
</dbReference>
<dbReference type="Gene3D" id="3.55.50.10">
    <property type="entry name" value="Baseplate protein-like domains"/>
    <property type="match status" value="1"/>
</dbReference>
<dbReference type="Gene3D" id="2.30.110.50">
    <property type="match status" value="1"/>
</dbReference>